<organism evidence="1 2">
    <name type="scientific">Aedes aegypti</name>
    <name type="common">Yellowfever mosquito</name>
    <name type="synonym">Culex aegypti</name>
    <dbReference type="NCBI Taxonomy" id="7159"/>
    <lineage>
        <taxon>Eukaryota</taxon>
        <taxon>Metazoa</taxon>
        <taxon>Ecdysozoa</taxon>
        <taxon>Arthropoda</taxon>
        <taxon>Hexapoda</taxon>
        <taxon>Insecta</taxon>
        <taxon>Pterygota</taxon>
        <taxon>Neoptera</taxon>
        <taxon>Endopterygota</taxon>
        <taxon>Diptera</taxon>
        <taxon>Nematocera</taxon>
        <taxon>Culicoidea</taxon>
        <taxon>Culicidae</taxon>
        <taxon>Culicinae</taxon>
        <taxon>Aedini</taxon>
        <taxon>Aedes</taxon>
        <taxon>Stegomyia</taxon>
    </lineage>
</organism>
<sequence length="125" mass="14261">MLLQSLASRCRYCRSKGRFTTTLGQSGHRKNSSKHCCLQQTGQQSSDPRQPLRIRLLWQPYSIPENKPNIKRCPKTIPKTNVILSNSCFHDTSNSTQKRQTACITNNNQESCDLKFCSTLIPLFT</sequence>
<dbReference type="PaxDb" id="7159-AAEL003386-PA"/>
<dbReference type="Proteomes" id="UP000682892">
    <property type="component" value="Chromosome 3"/>
</dbReference>
<reference evidence="1" key="2">
    <citation type="journal article" date="2007" name="Science">
        <title>Genome sequence of Aedes aegypti, a major arbovirus vector.</title>
        <authorList>
            <person name="Nene V."/>
            <person name="Wortman J.R."/>
            <person name="Lawson D."/>
            <person name="Haas B."/>
            <person name="Kodira C."/>
            <person name="Tu Z.J."/>
            <person name="Loftus B."/>
            <person name="Xi Z."/>
            <person name="Megy K."/>
            <person name="Grabherr M."/>
            <person name="Ren Q."/>
            <person name="Zdobnov E.M."/>
            <person name="Lobo N.F."/>
            <person name="Campbell K.S."/>
            <person name="Brown S.E."/>
            <person name="Bonaldo M.F."/>
            <person name="Zhu J."/>
            <person name="Sinkins S.P."/>
            <person name="Hogenkamp D.G."/>
            <person name="Amedeo P."/>
            <person name="Arensburger P."/>
            <person name="Atkinson P.W."/>
            <person name="Bidwell S."/>
            <person name="Biedler J."/>
            <person name="Birney E."/>
            <person name="Bruggner R.V."/>
            <person name="Costas J."/>
            <person name="Coy M.R."/>
            <person name="Crabtree J."/>
            <person name="Crawford M."/>
            <person name="Debruyn B."/>
            <person name="Decaprio D."/>
            <person name="Eiglmeier K."/>
            <person name="Eisenstadt E."/>
            <person name="El-Dorry H."/>
            <person name="Gelbart W.M."/>
            <person name="Gomes S.L."/>
            <person name="Hammond M."/>
            <person name="Hannick L.I."/>
            <person name="Hogan J.R."/>
            <person name="Holmes M.H."/>
            <person name="Jaffe D."/>
            <person name="Johnston J.S."/>
            <person name="Kennedy R.C."/>
            <person name="Koo H."/>
            <person name="Kravitz S."/>
            <person name="Kriventseva E.V."/>
            <person name="Kulp D."/>
            <person name="Labutti K."/>
            <person name="Lee E."/>
            <person name="Li S."/>
            <person name="Lovin D.D."/>
            <person name="Mao C."/>
            <person name="Mauceli E."/>
            <person name="Menck C.F."/>
            <person name="Miller J.R."/>
            <person name="Montgomery P."/>
            <person name="Mori A."/>
            <person name="Nascimento A.L."/>
            <person name="Naveira H.F."/>
            <person name="Nusbaum C."/>
            <person name="O'leary S."/>
            <person name="Orvis J."/>
            <person name="Pertea M."/>
            <person name="Quesneville H."/>
            <person name="Reidenbach K.R."/>
            <person name="Rogers Y.H."/>
            <person name="Roth C.W."/>
            <person name="Schneider J.R."/>
            <person name="Schatz M."/>
            <person name="Shumway M."/>
            <person name="Stanke M."/>
            <person name="Stinson E.O."/>
            <person name="Tubio J.M."/>
            <person name="Vanzee J.P."/>
            <person name="Verjovski-Almeida S."/>
            <person name="Werner D."/>
            <person name="White O."/>
            <person name="Wyder S."/>
            <person name="Zeng Q."/>
            <person name="Zhao Q."/>
            <person name="Zhao Y."/>
            <person name="Hill C.A."/>
            <person name="Raikhel A.S."/>
            <person name="Soares M.B."/>
            <person name="Knudson D.L."/>
            <person name="Lee N.H."/>
            <person name="Galagan J."/>
            <person name="Salzberg S.L."/>
            <person name="Paulsen I.T."/>
            <person name="Dimopoulos G."/>
            <person name="Collins F.H."/>
            <person name="Birren B."/>
            <person name="Fraser-Liggett C.M."/>
            <person name="Severson D.W."/>
        </authorList>
    </citation>
    <scope>NUCLEOTIDE SEQUENCE [LARGE SCALE GENOMIC DNA]</scope>
    <source>
        <strain evidence="1">Liverpool</strain>
    </source>
</reference>
<proteinExistence type="predicted"/>
<accession>Q17FJ4</accession>
<name>Q17FJ4_AEDAE</name>
<gene>
    <name evidence="1" type="ORF">AaeL_AAEL003386</name>
</gene>
<reference evidence="1" key="1">
    <citation type="submission" date="2005-10" db="EMBL/GenBank/DDBJ databases">
        <authorList>
            <person name="Loftus B.J."/>
            <person name="Nene V.M."/>
            <person name="Hannick L.I."/>
            <person name="Bidwell S."/>
            <person name="Haas B."/>
            <person name="Amedeo P."/>
            <person name="Orvis J."/>
            <person name="Wortman J.R."/>
            <person name="White O.R."/>
            <person name="Salzberg S."/>
            <person name="Shumway M."/>
            <person name="Koo H."/>
            <person name="Zhao Y."/>
            <person name="Holmes M."/>
            <person name="Miller J."/>
            <person name="Schatz M."/>
            <person name="Pop M."/>
            <person name="Pai G."/>
            <person name="Utterback T."/>
            <person name="Rogers Y.-H."/>
            <person name="Kravitz S."/>
            <person name="Fraser C.M."/>
        </authorList>
    </citation>
    <scope>NUCLEOTIDE SEQUENCE</scope>
    <source>
        <strain evidence="1">Liverpool</strain>
    </source>
</reference>
<evidence type="ECO:0000313" key="2">
    <source>
        <dbReference type="Proteomes" id="UP000682892"/>
    </source>
</evidence>
<protein>
    <submittedName>
        <fullName evidence="1">AAEL003386-PA</fullName>
    </submittedName>
</protein>
<dbReference type="EMBL" id="CH477270">
    <property type="protein sequence ID" value="EAT45349.1"/>
    <property type="molecule type" value="Genomic_DNA"/>
</dbReference>
<reference evidence="1" key="3">
    <citation type="submission" date="2012-09" db="EMBL/GenBank/DDBJ databases">
        <authorList>
            <consortium name="VectorBase"/>
        </authorList>
    </citation>
    <scope>NUCLEOTIDE SEQUENCE</scope>
    <source>
        <strain evidence="1">Liverpool</strain>
    </source>
</reference>
<dbReference type="AlphaFoldDB" id="Q17FJ4"/>
<dbReference type="HOGENOM" id="CLU_1994471_0_0_1"/>
<evidence type="ECO:0000313" key="1">
    <source>
        <dbReference type="EMBL" id="EAT45349.1"/>
    </source>
</evidence>